<evidence type="ECO:0000313" key="2">
    <source>
        <dbReference type="Proteomes" id="UP000807159"/>
    </source>
</evidence>
<organism evidence="1 2">
    <name type="scientific">Populus deltoides</name>
    <name type="common">Eastern poplar</name>
    <name type="synonym">Eastern cottonwood</name>
    <dbReference type="NCBI Taxonomy" id="3696"/>
    <lineage>
        <taxon>Eukaryota</taxon>
        <taxon>Viridiplantae</taxon>
        <taxon>Streptophyta</taxon>
        <taxon>Embryophyta</taxon>
        <taxon>Tracheophyta</taxon>
        <taxon>Spermatophyta</taxon>
        <taxon>Magnoliopsida</taxon>
        <taxon>eudicotyledons</taxon>
        <taxon>Gunneridae</taxon>
        <taxon>Pentapetalae</taxon>
        <taxon>rosids</taxon>
        <taxon>fabids</taxon>
        <taxon>Malpighiales</taxon>
        <taxon>Salicaceae</taxon>
        <taxon>Saliceae</taxon>
        <taxon>Populus</taxon>
    </lineage>
</organism>
<dbReference type="PANTHER" id="PTHR31161">
    <property type="entry name" value="PROTEIN GRAVITROPIC IN THE LIGHT 1"/>
    <property type="match status" value="1"/>
</dbReference>
<protein>
    <submittedName>
        <fullName evidence="1">Uncharacterized protein</fullName>
    </submittedName>
</protein>
<dbReference type="EMBL" id="JACEGQ020000014">
    <property type="protein sequence ID" value="KAH8488446.1"/>
    <property type="molecule type" value="Genomic_DNA"/>
</dbReference>
<dbReference type="GO" id="GO:0009959">
    <property type="term" value="P:negative gravitropism"/>
    <property type="evidence" value="ECO:0007669"/>
    <property type="project" value="InterPro"/>
</dbReference>
<dbReference type="AlphaFoldDB" id="A0A8T2X5E2"/>
<reference evidence="1" key="1">
    <citation type="journal article" date="2021" name="J. Hered.">
        <title>Genome Assembly of Salicaceae Populus deltoides (Eastern Cottonwood) I-69 Based on Nanopore Sequencing and Hi-C Technologies.</title>
        <authorList>
            <person name="Bai S."/>
            <person name="Wu H."/>
            <person name="Zhang J."/>
            <person name="Pan Z."/>
            <person name="Zhao W."/>
            <person name="Li Z."/>
            <person name="Tong C."/>
        </authorList>
    </citation>
    <scope>NUCLEOTIDE SEQUENCE</scope>
    <source>
        <tissue evidence="1">Leaf</tissue>
    </source>
</reference>
<proteinExistence type="predicted"/>
<gene>
    <name evidence="1" type="ORF">H0E87_024207</name>
</gene>
<dbReference type="GO" id="GO:0009639">
    <property type="term" value="P:response to red or far red light"/>
    <property type="evidence" value="ECO:0007669"/>
    <property type="project" value="InterPro"/>
</dbReference>
<sequence>MFSGFHHENFSIKADSGAVSKESFFHQFLASREMDPLDMLCQNPNSVFGKFCTSKYLVVVHPKLEASFFGNLDQRNYIKWGGHPRTPFYQAFLKLAKSIWLSHRLAYSFDSNVKVFQVTRGRSSVIQRRVYLSDVKVTE</sequence>
<dbReference type="Proteomes" id="UP000807159">
    <property type="component" value="Chromosome 14"/>
</dbReference>
<evidence type="ECO:0000313" key="1">
    <source>
        <dbReference type="EMBL" id="KAH8488446.1"/>
    </source>
</evidence>
<accession>A0A8T2X5E2</accession>
<keyword evidence="2" id="KW-1185">Reference proteome</keyword>
<name>A0A8T2X5E2_POPDE</name>
<dbReference type="InterPro" id="IPR040225">
    <property type="entry name" value="GIL1-like"/>
</dbReference>
<comment type="caution">
    <text evidence="1">The sequence shown here is derived from an EMBL/GenBank/DDBJ whole genome shotgun (WGS) entry which is preliminary data.</text>
</comment>